<dbReference type="RefSeq" id="WP_182858104.1">
    <property type="nucleotide sequence ID" value="NZ_WMLF01000650.1"/>
</dbReference>
<reference evidence="2" key="1">
    <citation type="journal article" date="2020" name="Syst. Appl. Microbiol.">
        <title>Streptomyces alkaliterrae sp. nov., isolated from an alkaline soil, and emended descriptions of Streptomyces alkaliphilus, Streptomyces calidiresistens and Streptomyces durbertensis.</title>
        <authorList>
            <person name="Swiecimska M."/>
            <person name="Golinska P."/>
            <person name="Nouioui I."/>
            <person name="Wypij M."/>
            <person name="Rai M."/>
            <person name="Sangal V."/>
            <person name="Goodfellow M."/>
        </authorList>
    </citation>
    <scope>NUCLEOTIDE SEQUENCE [LARGE SCALE GENOMIC DNA]</scope>
    <source>
        <strain evidence="2">DSM 104538</strain>
    </source>
</reference>
<evidence type="ECO:0000313" key="1">
    <source>
        <dbReference type="EMBL" id="MBB1246881.1"/>
    </source>
</evidence>
<organism evidence="1 2">
    <name type="scientific">Streptomyces durbertensis</name>
    <dbReference type="NCBI Taxonomy" id="2448886"/>
    <lineage>
        <taxon>Bacteria</taxon>
        <taxon>Bacillati</taxon>
        <taxon>Actinomycetota</taxon>
        <taxon>Actinomycetes</taxon>
        <taxon>Kitasatosporales</taxon>
        <taxon>Streptomycetaceae</taxon>
        <taxon>Streptomyces</taxon>
    </lineage>
</organism>
<name>A0ABR6ENH5_9ACTN</name>
<comment type="caution">
    <text evidence="1">The sequence shown here is derived from an EMBL/GenBank/DDBJ whole genome shotgun (WGS) entry which is preliminary data.</text>
</comment>
<dbReference type="Proteomes" id="UP000766698">
    <property type="component" value="Unassembled WGS sequence"/>
</dbReference>
<gene>
    <name evidence="1" type="ORF">GL263_25505</name>
</gene>
<keyword evidence="2" id="KW-1185">Reference proteome</keyword>
<proteinExistence type="predicted"/>
<protein>
    <submittedName>
        <fullName evidence="1">Uncharacterized protein</fullName>
    </submittedName>
</protein>
<dbReference type="EMBL" id="WMLF01000650">
    <property type="protein sequence ID" value="MBB1246881.1"/>
    <property type="molecule type" value="Genomic_DNA"/>
</dbReference>
<evidence type="ECO:0000313" key="2">
    <source>
        <dbReference type="Proteomes" id="UP000766698"/>
    </source>
</evidence>
<accession>A0ABR6ENH5</accession>
<sequence length="102" mass="11015">MTEASGGERRVPADAADALEIGRTCFPETWGDGTPVELRVHEFDIGYLVHAVRSAPADPTRPPELGGSHVVVSKETGDVTTVPNFPEEQAVELYRRGLRSGE</sequence>